<protein>
    <submittedName>
        <fullName evidence="2">YggT family protein</fullName>
    </submittedName>
</protein>
<name>A0A7W6CIC3_9SPHN</name>
<sequence length="97" mass="10739">MINEVIIPILLLLADIVSTAVLVQVVLGLLISFNVVNLHNPLVSGIWQALNAILEPMLRPIRRLMPHTGFIDLSPMALLVLIRIVIILLVYIGNHYG</sequence>
<gene>
    <name evidence="2" type="ORF">GGR38_000513</name>
</gene>
<evidence type="ECO:0000313" key="3">
    <source>
        <dbReference type="Proteomes" id="UP000548867"/>
    </source>
</evidence>
<dbReference type="EMBL" id="JACIDX010000001">
    <property type="protein sequence ID" value="MBB3953601.1"/>
    <property type="molecule type" value="Genomic_DNA"/>
</dbReference>
<accession>A0A7W6CIC3</accession>
<dbReference type="Proteomes" id="UP000548867">
    <property type="component" value="Unassembled WGS sequence"/>
</dbReference>
<dbReference type="InterPro" id="IPR003425">
    <property type="entry name" value="CCB3/YggT"/>
</dbReference>
<keyword evidence="1" id="KW-1133">Transmembrane helix</keyword>
<keyword evidence="1" id="KW-0472">Membrane</keyword>
<feature type="transmembrane region" description="Helical" evidence="1">
    <location>
        <begin position="70"/>
        <end position="92"/>
    </location>
</feature>
<dbReference type="GO" id="GO:0016020">
    <property type="term" value="C:membrane"/>
    <property type="evidence" value="ECO:0007669"/>
    <property type="project" value="InterPro"/>
</dbReference>
<feature type="transmembrane region" description="Helical" evidence="1">
    <location>
        <begin position="7"/>
        <end position="32"/>
    </location>
</feature>
<comment type="caution">
    <text evidence="2">The sequence shown here is derived from an EMBL/GenBank/DDBJ whole genome shotgun (WGS) entry which is preliminary data.</text>
</comment>
<evidence type="ECO:0000256" key="1">
    <source>
        <dbReference type="SAM" id="Phobius"/>
    </source>
</evidence>
<dbReference type="Pfam" id="PF02325">
    <property type="entry name" value="CCB3_YggT"/>
    <property type="match status" value="1"/>
</dbReference>
<dbReference type="RefSeq" id="WP_172341650.1">
    <property type="nucleotide sequence ID" value="NZ_JACIDX010000001.1"/>
</dbReference>
<keyword evidence="3" id="KW-1185">Reference proteome</keyword>
<keyword evidence="1" id="KW-0812">Transmembrane</keyword>
<reference evidence="2 3" key="1">
    <citation type="submission" date="2020-08" db="EMBL/GenBank/DDBJ databases">
        <title>Genomic Encyclopedia of Type Strains, Phase IV (KMG-IV): sequencing the most valuable type-strain genomes for metagenomic binning, comparative biology and taxonomic classification.</title>
        <authorList>
            <person name="Goeker M."/>
        </authorList>
    </citation>
    <scope>NUCLEOTIDE SEQUENCE [LARGE SCALE GENOMIC DNA]</scope>
    <source>
        <strain evidence="2 3">DSM 27057</strain>
    </source>
</reference>
<proteinExistence type="predicted"/>
<dbReference type="AlphaFoldDB" id="A0A7W6CIC3"/>
<organism evidence="2 3">
    <name type="scientific">Novosphingobium sediminicola</name>
    <dbReference type="NCBI Taxonomy" id="563162"/>
    <lineage>
        <taxon>Bacteria</taxon>
        <taxon>Pseudomonadati</taxon>
        <taxon>Pseudomonadota</taxon>
        <taxon>Alphaproteobacteria</taxon>
        <taxon>Sphingomonadales</taxon>
        <taxon>Sphingomonadaceae</taxon>
        <taxon>Novosphingobium</taxon>
    </lineage>
</organism>
<evidence type="ECO:0000313" key="2">
    <source>
        <dbReference type="EMBL" id="MBB3953601.1"/>
    </source>
</evidence>